<dbReference type="InterPro" id="IPR036390">
    <property type="entry name" value="WH_DNA-bd_sf"/>
</dbReference>
<feature type="region of interest" description="Disordered" evidence="13">
    <location>
        <begin position="440"/>
        <end position="521"/>
    </location>
</feature>
<dbReference type="Pfam" id="PF01163">
    <property type="entry name" value="RIO1"/>
    <property type="match status" value="2"/>
</dbReference>
<dbReference type="InterPro" id="IPR011009">
    <property type="entry name" value="Kinase-like_dom_sf"/>
</dbReference>
<keyword evidence="9" id="KW-0067">ATP-binding</keyword>
<evidence type="ECO:0000256" key="1">
    <source>
        <dbReference type="ARBA" id="ARBA00001946"/>
    </source>
</evidence>
<keyword evidence="6" id="KW-0479">Metal-binding</keyword>
<protein>
    <recommendedName>
        <fullName evidence="3">non-specific serine/threonine protein kinase</fullName>
        <ecNumber evidence="3">2.7.11.1</ecNumber>
    </recommendedName>
</protein>
<dbReference type="GO" id="GO:0030490">
    <property type="term" value="P:maturation of SSU-rRNA"/>
    <property type="evidence" value="ECO:0007669"/>
    <property type="project" value="TreeGrafter"/>
</dbReference>
<keyword evidence="7" id="KW-0547">Nucleotide-binding</keyword>
<evidence type="ECO:0000256" key="7">
    <source>
        <dbReference type="ARBA" id="ARBA00022741"/>
    </source>
</evidence>
<dbReference type="FunFam" id="3.30.200.20:FF:000052">
    <property type="entry name" value="Serine/threonine-protein kinase RIO2"/>
    <property type="match status" value="1"/>
</dbReference>
<dbReference type="GO" id="GO:0005634">
    <property type="term" value="C:nucleus"/>
    <property type="evidence" value="ECO:0007669"/>
    <property type="project" value="TreeGrafter"/>
</dbReference>
<dbReference type="SMART" id="SM00090">
    <property type="entry name" value="RIO"/>
    <property type="match status" value="1"/>
</dbReference>
<gene>
    <name evidence="15" type="ORF">SEMRO_586_G171140.1</name>
</gene>
<evidence type="ECO:0000256" key="12">
    <source>
        <dbReference type="ARBA" id="ARBA00048679"/>
    </source>
</evidence>
<dbReference type="Gene3D" id="1.10.10.10">
    <property type="entry name" value="Winged helix-like DNA-binding domain superfamily/Winged helix DNA-binding domain"/>
    <property type="match status" value="1"/>
</dbReference>
<dbReference type="InterPro" id="IPR030484">
    <property type="entry name" value="Rio2"/>
</dbReference>
<dbReference type="CDD" id="cd05144">
    <property type="entry name" value="RIO2_C"/>
    <property type="match status" value="1"/>
</dbReference>
<evidence type="ECO:0000256" key="10">
    <source>
        <dbReference type="ARBA" id="ARBA00022842"/>
    </source>
</evidence>
<dbReference type="GO" id="GO:0046872">
    <property type="term" value="F:metal ion binding"/>
    <property type="evidence" value="ECO:0007669"/>
    <property type="project" value="UniProtKB-KW"/>
</dbReference>
<keyword evidence="4" id="KW-0723">Serine/threonine-protein kinase</keyword>
<dbReference type="GO" id="GO:0030688">
    <property type="term" value="C:preribosome, small subunit precursor"/>
    <property type="evidence" value="ECO:0007669"/>
    <property type="project" value="TreeGrafter"/>
</dbReference>
<feature type="compositionally biased region" description="Acidic residues" evidence="13">
    <location>
        <begin position="512"/>
        <end position="521"/>
    </location>
</feature>
<dbReference type="Gene3D" id="1.10.510.10">
    <property type="entry name" value="Transferase(Phosphotransferase) domain 1"/>
    <property type="match status" value="1"/>
</dbReference>
<keyword evidence="5" id="KW-0808">Transferase</keyword>
<dbReference type="EC" id="2.7.11.1" evidence="3"/>
<feature type="region of interest" description="Disordered" evidence="13">
    <location>
        <begin position="534"/>
        <end position="593"/>
    </location>
</feature>
<dbReference type="InterPro" id="IPR018934">
    <property type="entry name" value="RIO_dom"/>
</dbReference>
<evidence type="ECO:0000256" key="5">
    <source>
        <dbReference type="ARBA" id="ARBA00022679"/>
    </source>
</evidence>
<evidence type="ECO:0000313" key="16">
    <source>
        <dbReference type="Proteomes" id="UP001153069"/>
    </source>
</evidence>
<evidence type="ECO:0000256" key="8">
    <source>
        <dbReference type="ARBA" id="ARBA00022777"/>
    </source>
</evidence>
<comment type="catalytic activity">
    <reaction evidence="12">
        <text>L-seryl-[protein] + ATP = O-phospho-L-seryl-[protein] + ADP + H(+)</text>
        <dbReference type="Rhea" id="RHEA:17989"/>
        <dbReference type="Rhea" id="RHEA-COMP:9863"/>
        <dbReference type="Rhea" id="RHEA-COMP:11604"/>
        <dbReference type="ChEBI" id="CHEBI:15378"/>
        <dbReference type="ChEBI" id="CHEBI:29999"/>
        <dbReference type="ChEBI" id="CHEBI:30616"/>
        <dbReference type="ChEBI" id="CHEBI:83421"/>
        <dbReference type="ChEBI" id="CHEBI:456216"/>
        <dbReference type="EC" id="2.7.11.1"/>
    </reaction>
</comment>
<reference evidence="15" key="1">
    <citation type="submission" date="2020-06" db="EMBL/GenBank/DDBJ databases">
        <authorList>
            <consortium name="Plant Systems Biology data submission"/>
        </authorList>
    </citation>
    <scope>NUCLEOTIDE SEQUENCE</scope>
    <source>
        <strain evidence="15">D6</strain>
    </source>
</reference>
<comment type="catalytic activity">
    <reaction evidence="11">
        <text>L-threonyl-[protein] + ATP = O-phospho-L-threonyl-[protein] + ADP + H(+)</text>
        <dbReference type="Rhea" id="RHEA:46608"/>
        <dbReference type="Rhea" id="RHEA-COMP:11060"/>
        <dbReference type="Rhea" id="RHEA-COMP:11605"/>
        <dbReference type="ChEBI" id="CHEBI:15378"/>
        <dbReference type="ChEBI" id="CHEBI:30013"/>
        <dbReference type="ChEBI" id="CHEBI:30616"/>
        <dbReference type="ChEBI" id="CHEBI:61977"/>
        <dbReference type="ChEBI" id="CHEBI:456216"/>
        <dbReference type="EC" id="2.7.11.1"/>
    </reaction>
</comment>
<feature type="compositionally biased region" description="Basic and acidic residues" evidence="13">
    <location>
        <begin position="538"/>
        <end position="562"/>
    </location>
</feature>
<accession>A0A9N8E679</accession>
<feature type="domain" description="RIO kinase" evidence="14">
    <location>
        <begin position="68"/>
        <end position="374"/>
    </location>
</feature>
<comment type="cofactor">
    <cofactor evidence="1">
        <name>Mg(2+)</name>
        <dbReference type="ChEBI" id="CHEBI:18420"/>
    </cofactor>
</comment>
<dbReference type="GO" id="GO:0004674">
    <property type="term" value="F:protein serine/threonine kinase activity"/>
    <property type="evidence" value="ECO:0007669"/>
    <property type="project" value="UniProtKB-KW"/>
</dbReference>
<dbReference type="InterPro" id="IPR036388">
    <property type="entry name" value="WH-like_DNA-bd_sf"/>
</dbReference>
<evidence type="ECO:0000256" key="6">
    <source>
        <dbReference type="ARBA" id="ARBA00022723"/>
    </source>
</evidence>
<dbReference type="Pfam" id="PF09202">
    <property type="entry name" value="Rio2_N"/>
    <property type="match status" value="1"/>
</dbReference>
<dbReference type="PANTHER" id="PTHR45852">
    <property type="entry name" value="SER/THR-PROTEIN KINASE RIO2"/>
    <property type="match status" value="1"/>
</dbReference>
<comment type="similarity">
    <text evidence="2">Belongs to the protein kinase superfamily. RIO-type Ser/Thr kinase family.</text>
</comment>
<dbReference type="EMBL" id="CAICTM010000585">
    <property type="protein sequence ID" value="CAB9513346.1"/>
    <property type="molecule type" value="Genomic_DNA"/>
</dbReference>
<evidence type="ECO:0000256" key="11">
    <source>
        <dbReference type="ARBA" id="ARBA00047899"/>
    </source>
</evidence>
<dbReference type="GO" id="GO:0005829">
    <property type="term" value="C:cytosol"/>
    <property type="evidence" value="ECO:0007669"/>
    <property type="project" value="TreeGrafter"/>
</dbReference>
<keyword evidence="8 15" id="KW-0418">Kinase</keyword>
<proteinExistence type="inferred from homology"/>
<name>A0A9N8E679_9STRA</name>
<evidence type="ECO:0000313" key="15">
    <source>
        <dbReference type="EMBL" id="CAB9513346.1"/>
    </source>
</evidence>
<dbReference type="Proteomes" id="UP001153069">
    <property type="component" value="Unassembled WGS sequence"/>
</dbReference>
<dbReference type="SUPFAM" id="SSF56112">
    <property type="entry name" value="Protein kinase-like (PK-like)"/>
    <property type="match status" value="1"/>
</dbReference>
<feature type="compositionally biased region" description="Acidic residues" evidence="13">
    <location>
        <begin position="440"/>
        <end position="461"/>
    </location>
</feature>
<dbReference type="PANTHER" id="PTHR45852:SF1">
    <property type="entry name" value="SERINE_THREONINE-PROTEIN KINASE RIO2"/>
    <property type="match status" value="1"/>
</dbReference>
<dbReference type="InterPro" id="IPR000687">
    <property type="entry name" value="RIO_kinase"/>
</dbReference>
<keyword evidence="16" id="KW-1185">Reference proteome</keyword>
<dbReference type="InterPro" id="IPR015285">
    <property type="entry name" value="RIO2_wHTH_N"/>
</dbReference>
<feature type="compositionally biased region" description="Polar residues" evidence="13">
    <location>
        <begin position="485"/>
        <end position="505"/>
    </location>
</feature>
<dbReference type="OrthoDB" id="10258631at2759"/>
<evidence type="ECO:0000256" key="3">
    <source>
        <dbReference type="ARBA" id="ARBA00012513"/>
    </source>
</evidence>
<comment type="caution">
    <text evidence="15">The sequence shown here is derived from an EMBL/GenBank/DDBJ whole genome shotgun (WGS) entry which is preliminary data.</text>
</comment>
<evidence type="ECO:0000256" key="9">
    <source>
        <dbReference type="ARBA" id="ARBA00022840"/>
    </source>
</evidence>
<dbReference type="AlphaFoldDB" id="A0A9N8E679"/>
<organism evidence="15 16">
    <name type="scientific">Seminavis robusta</name>
    <dbReference type="NCBI Taxonomy" id="568900"/>
    <lineage>
        <taxon>Eukaryota</taxon>
        <taxon>Sar</taxon>
        <taxon>Stramenopiles</taxon>
        <taxon>Ochrophyta</taxon>
        <taxon>Bacillariophyta</taxon>
        <taxon>Bacillariophyceae</taxon>
        <taxon>Bacillariophycidae</taxon>
        <taxon>Naviculales</taxon>
        <taxon>Naviculaceae</taxon>
        <taxon>Seminavis</taxon>
    </lineage>
</organism>
<evidence type="ECO:0000256" key="4">
    <source>
        <dbReference type="ARBA" id="ARBA00022527"/>
    </source>
</evidence>
<keyword evidence="10" id="KW-0460">Magnesium</keyword>
<sequence length="593" mass="67331">MKLDPTVMRTMDRKDYRVLEAVEEGMKNHGIVPGPIVASLANLRHGGSHKIISSLLRDKLLSHECKTKKGGYDGYRLTNAGYDILALHNLKQRGFVVAFGDRIGTGKESDVYLSCNKDGTQHVLKFHRLGRTSFRNVKQKRDYFNNTSKQHQPNSWLFLSRLSAIKEFAFMKALHSVNYPTPTPIAHNRHVVVMSLVRGVPLYQLQTNQVSAAQAQSIFQDATNMAVRLAQQHGLVHCDLNEFNLLVDMSGGIQPNNSEDVYVRHSGMSVAPSKGALSGMGPWDERYDPAAMAAMYGEQLQPEELEPPKPIATLEETGEPKPIVTLIDFPQMVSTQHPNAKELYERDLHCLVKFFAQKLQCQIPKEDLTQHLLEWDTIIEEQEEDDNGNTTSSPSLDQKVTVRLDVELKASGYSVEDSKRELELFYFQSNEQLMHSIMVEEQDSEEDDEEDNDSNDNDDNQQDSNEQAAEEEEDNAPTLVVVQDDPTNTTNVKSNIHTQNTTTITKHNDPARDDDDDDDDVPEVENLLDGLTITNNPLREEERRQMEEKAKQRVRKQLEEQKKKGKKKGAFRATRNQNKRYVKGKRVMDDFGI</sequence>
<dbReference type="Gene3D" id="3.30.200.20">
    <property type="entry name" value="Phosphorylase Kinase, domain 1"/>
    <property type="match status" value="1"/>
</dbReference>
<evidence type="ECO:0000256" key="2">
    <source>
        <dbReference type="ARBA" id="ARBA00009196"/>
    </source>
</evidence>
<evidence type="ECO:0000259" key="14">
    <source>
        <dbReference type="SMART" id="SM00090"/>
    </source>
</evidence>
<dbReference type="GO" id="GO:0005524">
    <property type="term" value="F:ATP binding"/>
    <property type="evidence" value="ECO:0007669"/>
    <property type="project" value="UniProtKB-KW"/>
</dbReference>
<dbReference type="SUPFAM" id="SSF46785">
    <property type="entry name" value="Winged helix' DNA-binding domain"/>
    <property type="match status" value="1"/>
</dbReference>
<evidence type="ECO:0000256" key="13">
    <source>
        <dbReference type="SAM" id="MobiDB-lite"/>
    </source>
</evidence>